<evidence type="ECO:0000256" key="1">
    <source>
        <dbReference type="ARBA" id="ARBA00004167"/>
    </source>
</evidence>
<dbReference type="SMART" id="SM00244">
    <property type="entry name" value="PHB"/>
    <property type="match status" value="1"/>
</dbReference>
<comment type="caution">
    <text evidence="4">The sequence shown here is derived from an EMBL/GenBank/DDBJ whole genome shotgun (WGS) entry which is preliminary data.</text>
</comment>
<comment type="subcellular location">
    <subcellularLocation>
        <location evidence="1">Membrane</location>
        <topology evidence="1">Single-pass membrane protein</topology>
    </subcellularLocation>
</comment>
<evidence type="ECO:0000259" key="3">
    <source>
        <dbReference type="SMART" id="SM00244"/>
    </source>
</evidence>
<dbReference type="Proteomes" id="UP000249061">
    <property type="component" value="Unassembled WGS sequence"/>
</dbReference>
<accession>A0A2W5TS28</accession>
<comment type="similarity">
    <text evidence="2">Belongs to the band 7/mec-2 family.</text>
</comment>
<dbReference type="InterPro" id="IPR001107">
    <property type="entry name" value="Band_7"/>
</dbReference>
<proteinExistence type="inferred from homology"/>
<dbReference type="PANTHER" id="PTHR10264:SF83">
    <property type="entry name" value="BLL5629 PROTEIN"/>
    <property type="match status" value="1"/>
</dbReference>
<dbReference type="SUPFAM" id="SSF117892">
    <property type="entry name" value="Band 7/SPFH domain"/>
    <property type="match status" value="1"/>
</dbReference>
<dbReference type="InterPro" id="IPR036013">
    <property type="entry name" value="Band_7/SPFH_dom_sf"/>
</dbReference>
<dbReference type="Gene3D" id="6.10.250.2090">
    <property type="match status" value="1"/>
</dbReference>
<dbReference type="Gene3D" id="3.30.479.30">
    <property type="entry name" value="Band 7 domain"/>
    <property type="match status" value="1"/>
</dbReference>
<evidence type="ECO:0000313" key="5">
    <source>
        <dbReference type="Proteomes" id="UP000249061"/>
    </source>
</evidence>
<dbReference type="InterPro" id="IPR043202">
    <property type="entry name" value="Band-7_stomatin-like"/>
</dbReference>
<dbReference type="PANTHER" id="PTHR10264">
    <property type="entry name" value="BAND 7 PROTEIN-RELATED"/>
    <property type="match status" value="1"/>
</dbReference>
<evidence type="ECO:0000256" key="2">
    <source>
        <dbReference type="ARBA" id="ARBA00008164"/>
    </source>
</evidence>
<organism evidence="4 5">
    <name type="scientific">Archangium gephyra</name>
    <dbReference type="NCBI Taxonomy" id="48"/>
    <lineage>
        <taxon>Bacteria</taxon>
        <taxon>Pseudomonadati</taxon>
        <taxon>Myxococcota</taxon>
        <taxon>Myxococcia</taxon>
        <taxon>Myxococcales</taxon>
        <taxon>Cystobacterineae</taxon>
        <taxon>Archangiaceae</taxon>
        <taxon>Archangium</taxon>
    </lineage>
</organism>
<dbReference type="Pfam" id="PF01145">
    <property type="entry name" value="Band_7"/>
    <property type="match status" value="1"/>
</dbReference>
<evidence type="ECO:0000313" key="4">
    <source>
        <dbReference type="EMBL" id="PZR16737.1"/>
    </source>
</evidence>
<dbReference type="GO" id="GO:0005886">
    <property type="term" value="C:plasma membrane"/>
    <property type="evidence" value="ECO:0007669"/>
    <property type="project" value="InterPro"/>
</dbReference>
<sequence length="370" mass="40771">MKIEILTHERAFLIEDGRPVKYLEPGVHSAWALFTEVRVEKLTVTNLAAELDEQRLALVPADDLKVITVAEHERALLTRRGKPVLWLGAGIHQIWTVDRLVDRETGKATPLVKIDVIDTSAVEAKVLTADVAALAKARDYVEVTAPEGTVAVRYVNGQLDAVLPAGRHAAWNTTRTVSFATIDLRERVFAVTGQEVMTRDRVTLRLNVSATMRVKDPRRLAAVARAPDDVVYLAMQLAAREAITTRTLDELLVARDEISKVMTPSVAARAEGVGLELIELGVKDVVLPGEMKELLNKVIQAQKEAEANVILRREETAATRSLAQTAKVLAENPLLVRLKELEAYKELAAKVGQVHLVLGEGAMEKFQLKM</sequence>
<gene>
    <name evidence="4" type="ORF">DI536_06170</name>
</gene>
<feature type="domain" description="Band 7" evidence="3">
    <location>
        <begin position="140"/>
        <end position="299"/>
    </location>
</feature>
<dbReference type="AlphaFoldDB" id="A0A2W5TS28"/>
<dbReference type="CDD" id="cd13438">
    <property type="entry name" value="SPFH_eoslipins_u2"/>
    <property type="match status" value="1"/>
</dbReference>
<reference evidence="4 5" key="1">
    <citation type="submission" date="2017-08" db="EMBL/GenBank/DDBJ databases">
        <title>Infants hospitalized years apart are colonized by the same room-sourced microbial strains.</title>
        <authorList>
            <person name="Brooks B."/>
            <person name="Olm M.R."/>
            <person name="Firek B.A."/>
            <person name="Baker R."/>
            <person name="Thomas B.C."/>
            <person name="Morowitz M.J."/>
            <person name="Banfield J.F."/>
        </authorList>
    </citation>
    <scope>NUCLEOTIDE SEQUENCE [LARGE SCALE GENOMIC DNA]</scope>
    <source>
        <strain evidence="4">S2_003_000_R2_14</strain>
    </source>
</reference>
<protein>
    <recommendedName>
        <fullName evidence="3">Band 7 domain-containing protein</fullName>
    </recommendedName>
</protein>
<name>A0A2W5TS28_9BACT</name>
<dbReference type="EMBL" id="QFQP01000003">
    <property type="protein sequence ID" value="PZR16737.1"/>
    <property type="molecule type" value="Genomic_DNA"/>
</dbReference>